<reference evidence="2" key="1">
    <citation type="submission" date="2014-09" db="EMBL/GenBank/DDBJ databases">
        <authorList>
            <person name="Magalhaes I.L.F."/>
            <person name="Oliveira U."/>
            <person name="Santos F.R."/>
            <person name="Vidigal T.H.D.A."/>
            <person name="Brescovit A.D."/>
            <person name="Santos A.J."/>
        </authorList>
    </citation>
    <scope>NUCLEOTIDE SEQUENCE</scope>
    <source>
        <tissue evidence="2">Shoot tissue taken approximately 20 cm above the soil surface</tissue>
    </source>
</reference>
<reference evidence="2" key="2">
    <citation type="journal article" date="2015" name="Data Brief">
        <title>Shoot transcriptome of the giant reed, Arundo donax.</title>
        <authorList>
            <person name="Barrero R.A."/>
            <person name="Guerrero F.D."/>
            <person name="Moolhuijzen P."/>
            <person name="Goolsby J.A."/>
            <person name="Tidwell J."/>
            <person name="Bellgard S.E."/>
            <person name="Bellgard M.I."/>
        </authorList>
    </citation>
    <scope>NUCLEOTIDE SEQUENCE</scope>
    <source>
        <tissue evidence="2">Shoot tissue taken approximately 20 cm above the soil surface</tissue>
    </source>
</reference>
<feature type="region of interest" description="Disordered" evidence="1">
    <location>
        <begin position="61"/>
        <end position="87"/>
    </location>
</feature>
<dbReference type="AlphaFoldDB" id="A0A0A9D2G1"/>
<dbReference type="EMBL" id="GBRH01218055">
    <property type="protein sequence ID" value="JAD79840.1"/>
    <property type="molecule type" value="Transcribed_RNA"/>
</dbReference>
<organism evidence="2">
    <name type="scientific">Arundo donax</name>
    <name type="common">Giant reed</name>
    <name type="synonym">Donax arundinaceus</name>
    <dbReference type="NCBI Taxonomy" id="35708"/>
    <lineage>
        <taxon>Eukaryota</taxon>
        <taxon>Viridiplantae</taxon>
        <taxon>Streptophyta</taxon>
        <taxon>Embryophyta</taxon>
        <taxon>Tracheophyta</taxon>
        <taxon>Spermatophyta</taxon>
        <taxon>Magnoliopsida</taxon>
        <taxon>Liliopsida</taxon>
        <taxon>Poales</taxon>
        <taxon>Poaceae</taxon>
        <taxon>PACMAD clade</taxon>
        <taxon>Arundinoideae</taxon>
        <taxon>Arundineae</taxon>
        <taxon>Arundo</taxon>
    </lineage>
</organism>
<evidence type="ECO:0000256" key="1">
    <source>
        <dbReference type="SAM" id="MobiDB-lite"/>
    </source>
</evidence>
<proteinExistence type="predicted"/>
<feature type="compositionally biased region" description="Low complexity" evidence="1">
    <location>
        <begin position="76"/>
        <end position="87"/>
    </location>
</feature>
<name>A0A0A9D2G1_ARUDO</name>
<evidence type="ECO:0000313" key="2">
    <source>
        <dbReference type="EMBL" id="JAD79840.1"/>
    </source>
</evidence>
<sequence>MTLPPGRSTKCVNWRPTARLHPRRQGRRRSWSSRRSRSPATALISSSSVWSPRARRVPTAVAASTARRSRWRARSRGPAWRESTAAAPARSARTCCSRWSAVAASRRRSPRSTSATASGRASWRSTWATCLAPTAS</sequence>
<feature type="compositionally biased region" description="Basic residues" evidence="1">
    <location>
        <begin position="18"/>
        <end position="37"/>
    </location>
</feature>
<accession>A0A0A9D2G1</accession>
<feature type="region of interest" description="Disordered" evidence="1">
    <location>
        <begin position="1"/>
        <end position="41"/>
    </location>
</feature>
<protein>
    <submittedName>
        <fullName evidence="2">Uncharacterized protein</fullName>
    </submittedName>
</protein>